<accession>B7KTY9</accession>
<gene>
    <name evidence="5" type="ordered locus">Mchl_3376</name>
</gene>
<dbReference type="GO" id="GO:0003700">
    <property type="term" value="F:DNA-binding transcription factor activity"/>
    <property type="evidence" value="ECO:0007669"/>
    <property type="project" value="TreeGrafter"/>
</dbReference>
<dbReference type="InterPro" id="IPR036388">
    <property type="entry name" value="WH-like_DNA-bd_sf"/>
</dbReference>
<keyword evidence="1" id="KW-0805">Transcription regulation</keyword>
<protein>
    <submittedName>
        <fullName evidence="5">Cyclic nucleotide-binding protein</fullName>
    </submittedName>
</protein>
<dbReference type="Gene3D" id="1.10.10.10">
    <property type="entry name" value="Winged helix-like DNA-binding domain superfamily/Winged helix DNA-binding domain"/>
    <property type="match status" value="1"/>
</dbReference>
<feature type="domain" description="Cyclic nucleotide-binding" evidence="4">
    <location>
        <begin position="13"/>
        <end position="99"/>
    </location>
</feature>
<dbReference type="CDD" id="cd00038">
    <property type="entry name" value="CAP_ED"/>
    <property type="match status" value="1"/>
</dbReference>
<dbReference type="HOGENOM" id="CLU_077340_0_0_5"/>
<dbReference type="PANTHER" id="PTHR24567">
    <property type="entry name" value="CRP FAMILY TRANSCRIPTIONAL REGULATORY PROTEIN"/>
    <property type="match status" value="1"/>
</dbReference>
<organism evidence="5 6">
    <name type="scientific">Methylorubrum extorquens (strain CM4 / NCIMB 13688)</name>
    <name type="common">Methylobacterium extorquens</name>
    <dbReference type="NCBI Taxonomy" id="440085"/>
    <lineage>
        <taxon>Bacteria</taxon>
        <taxon>Pseudomonadati</taxon>
        <taxon>Pseudomonadota</taxon>
        <taxon>Alphaproteobacteria</taxon>
        <taxon>Hyphomicrobiales</taxon>
        <taxon>Methylobacteriaceae</taxon>
        <taxon>Methylorubrum</taxon>
    </lineage>
</organism>
<keyword evidence="3" id="KW-0804">Transcription</keyword>
<dbReference type="Gene3D" id="2.60.120.10">
    <property type="entry name" value="Jelly Rolls"/>
    <property type="match status" value="1"/>
</dbReference>
<reference evidence="5 6" key="2">
    <citation type="journal article" date="2012" name="J. Bacteriol.">
        <title>Complete genome sequences of six strains of the genus Methylobacterium.</title>
        <authorList>
            <person name="Marx C.J."/>
            <person name="Bringel F."/>
            <person name="Chistoserdova L."/>
            <person name="Moulin L."/>
            <person name="Farhan Ul Haque M."/>
            <person name="Fleischman D.E."/>
            <person name="Gruffaz C."/>
            <person name="Jourand P."/>
            <person name="Knief C."/>
            <person name="Lee M.C."/>
            <person name="Muller E.E."/>
            <person name="Nadalig T."/>
            <person name="Peyraud R."/>
            <person name="Roselli S."/>
            <person name="Russ L."/>
            <person name="Goodwin L.A."/>
            <person name="Ivanova N."/>
            <person name="Kyrpides N."/>
            <person name="Lajus A."/>
            <person name="Land M.L."/>
            <person name="Medigue C."/>
            <person name="Mikhailova N."/>
            <person name="Nolan M."/>
            <person name="Woyke T."/>
            <person name="Stolyar S."/>
            <person name="Vorholt J.A."/>
            <person name="Vuilleumier S."/>
        </authorList>
    </citation>
    <scope>NUCLEOTIDE SEQUENCE [LARGE SCALE GENOMIC DNA]</scope>
    <source>
        <strain evidence="6">CM4 / NCIMB 13688</strain>
    </source>
</reference>
<dbReference type="InterPro" id="IPR036390">
    <property type="entry name" value="WH_DNA-bd_sf"/>
</dbReference>
<evidence type="ECO:0000313" key="5">
    <source>
        <dbReference type="EMBL" id="ACK84199.1"/>
    </source>
</evidence>
<dbReference type="AlphaFoldDB" id="B7KTY9"/>
<dbReference type="InterPro" id="IPR000595">
    <property type="entry name" value="cNMP-bd_dom"/>
</dbReference>
<dbReference type="SUPFAM" id="SSF51206">
    <property type="entry name" value="cAMP-binding domain-like"/>
    <property type="match status" value="1"/>
</dbReference>
<dbReference type="Proteomes" id="UP000002385">
    <property type="component" value="Chromosome"/>
</dbReference>
<keyword evidence="2" id="KW-0238">DNA-binding</keyword>
<evidence type="ECO:0000256" key="2">
    <source>
        <dbReference type="ARBA" id="ARBA00023125"/>
    </source>
</evidence>
<evidence type="ECO:0000256" key="1">
    <source>
        <dbReference type="ARBA" id="ARBA00023015"/>
    </source>
</evidence>
<dbReference type="PROSITE" id="PS50042">
    <property type="entry name" value="CNMP_BINDING_3"/>
    <property type="match status" value="1"/>
</dbReference>
<dbReference type="SUPFAM" id="SSF46785">
    <property type="entry name" value="Winged helix' DNA-binding domain"/>
    <property type="match status" value="1"/>
</dbReference>
<evidence type="ECO:0000256" key="3">
    <source>
        <dbReference type="ARBA" id="ARBA00023163"/>
    </source>
</evidence>
<dbReference type="InterPro" id="IPR050397">
    <property type="entry name" value="Env_Response_Regulators"/>
</dbReference>
<reference evidence="6" key="1">
    <citation type="submission" date="2008-12" db="EMBL/GenBank/DDBJ databases">
        <title>Complete sequence of chromosome of Methylobacterium chloromethanicum CM4.</title>
        <authorList>
            <consortium name="US DOE Joint Genome Institute"/>
            <person name="Lucas S."/>
            <person name="Copeland A."/>
            <person name="Lapidus A."/>
            <person name="Glavina del Rio T."/>
            <person name="Dalin E."/>
            <person name="Tice H."/>
            <person name="Bruce D."/>
            <person name="Goodwin L."/>
            <person name="Pitluck S."/>
            <person name="Chertkov O."/>
            <person name="Brettin T."/>
            <person name="Detter J.C."/>
            <person name="Han C."/>
            <person name="Larimer F."/>
            <person name="Land M."/>
            <person name="Hauser L."/>
            <person name="Kyrpides N."/>
            <person name="Mikhailova N."/>
            <person name="Marx C."/>
            <person name="Richardson P."/>
        </authorList>
    </citation>
    <scope>NUCLEOTIDE SEQUENCE [LARGE SCALE GENOMIC DNA]</scope>
    <source>
        <strain evidence="6">CM4 / NCIMB 13688</strain>
    </source>
</reference>
<evidence type="ECO:0000259" key="4">
    <source>
        <dbReference type="PROSITE" id="PS50042"/>
    </source>
</evidence>
<dbReference type="RefSeq" id="WP_015951513.1">
    <property type="nucleotide sequence ID" value="NC_011757.1"/>
</dbReference>
<dbReference type="GO" id="GO:0003677">
    <property type="term" value="F:DNA binding"/>
    <property type="evidence" value="ECO:0007669"/>
    <property type="project" value="UniProtKB-KW"/>
</dbReference>
<proteinExistence type="predicted"/>
<dbReference type="InterPro" id="IPR018490">
    <property type="entry name" value="cNMP-bd_dom_sf"/>
</dbReference>
<dbReference type="EMBL" id="CP001298">
    <property type="protein sequence ID" value="ACK84199.1"/>
    <property type="molecule type" value="Genomic_DNA"/>
</dbReference>
<name>B7KTY9_METC4</name>
<dbReference type="GO" id="GO:0005829">
    <property type="term" value="C:cytosol"/>
    <property type="evidence" value="ECO:0007669"/>
    <property type="project" value="TreeGrafter"/>
</dbReference>
<dbReference type="PANTHER" id="PTHR24567:SF74">
    <property type="entry name" value="HTH-TYPE TRANSCRIPTIONAL REGULATOR ARCR"/>
    <property type="match status" value="1"/>
</dbReference>
<sequence length="236" mass="25928">MSQPQQSTIRNRLLKVLAPDEFERLAPHLETMPLAIRRVLIAPNEPITHAMFVEGGVCSLIADTSEGRVEIGMIGYEGFIGVPLLLGTNRSPHMALVQADGVALRIAAPELVEALQVSSALRSVLGRYVQSLIVQVGQTVYANADANLEGRLARWILMTDDRLQGDELPMTHDFLSAMLSVRRPGVTTAVHILEGAGMIQARRGRITVLDREKLMELAGDTYGPAETEYERLFEES</sequence>
<dbReference type="KEGG" id="mch:Mchl_3376"/>
<dbReference type="Pfam" id="PF13545">
    <property type="entry name" value="HTH_Crp_2"/>
    <property type="match status" value="1"/>
</dbReference>
<dbReference type="InterPro" id="IPR012318">
    <property type="entry name" value="HTH_CRP"/>
</dbReference>
<evidence type="ECO:0000313" key="6">
    <source>
        <dbReference type="Proteomes" id="UP000002385"/>
    </source>
</evidence>
<dbReference type="InterPro" id="IPR014710">
    <property type="entry name" value="RmlC-like_jellyroll"/>
</dbReference>